<dbReference type="EMBL" id="PCQY01000018">
    <property type="protein sequence ID" value="PIP04649.1"/>
    <property type="molecule type" value="Genomic_DNA"/>
</dbReference>
<comment type="caution">
    <text evidence="5">The sequence shown here is derived from an EMBL/GenBank/DDBJ whole genome shotgun (WGS) entry which is preliminary data.</text>
</comment>
<dbReference type="Proteomes" id="UP000231388">
    <property type="component" value="Unassembled WGS sequence"/>
</dbReference>
<dbReference type="GO" id="GO:0000036">
    <property type="term" value="F:acyl carrier activity"/>
    <property type="evidence" value="ECO:0007669"/>
    <property type="project" value="UniProtKB-UniRule"/>
</dbReference>
<comment type="subcellular location">
    <subcellularLocation>
        <location evidence="3">Cytoplasm</location>
    </subcellularLocation>
</comment>
<evidence type="ECO:0000259" key="4">
    <source>
        <dbReference type="PROSITE" id="PS50075"/>
    </source>
</evidence>
<comment type="similarity">
    <text evidence="3">Belongs to the acyl carrier protein (ACP) family.</text>
</comment>
<dbReference type="UniPathway" id="UPA00094"/>
<reference evidence="5 6" key="1">
    <citation type="submission" date="2017-09" db="EMBL/GenBank/DDBJ databases">
        <title>Depth-based differentiation of microbial function through sediment-hosted aquifers and enrichment of novel symbionts in the deep terrestrial subsurface.</title>
        <authorList>
            <person name="Probst A.J."/>
            <person name="Ladd B."/>
            <person name="Jarett J.K."/>
            <person name="Geller-Mcgrath D.E."/>
            <person name="Sieber C.M."/>
            <person name="Emerson J.B."/>
            <person name="Anantharaman K."/>
            <person name="Thomas B.C."/>
            <person name="Malmstrom R."/>
            <person name="Stieglmeier M."/>
            <person name="Klingl A."/>
            <person name="Woyke T."/>
            <person name="Ryan C.M."/>
            <person name="Banfield J.F."/>
        </authorList>
    </citation>
    <scope>NUCLEOTIDE SEQUENCE [LARGE SCALE GENOMIC DNA]</scope>
    <source>
        <strain evidence="5">CG23_combo_of_CG06-09_8_20_14_all_40_14</strain>
    </source>
</reference>
<dbReference type="Gene3D" id="1.10.1200.10">
    <property type="entry name" value="ACP-like"/>
    <property type="match status" value="1"/>
</dbReference>
<comment type="function">
    <text evidence="3">Carrier of the growing fatty acid chain in fatty acid biosynthesis.</text>
</comment>
<keyword evidence="3" id="KW-0963">Cytoplasm</keyword>
<accession>A0A2G9XCF8</accession>
<proteinExistence type="inferred from homology"/>
<dbReference type="InterPro" id="IPR009081">
    <property type="entry name" value="PP-bd_ACP"/>
</dbReference>
<comment type="caution">
    <text evidence="3">Lacks conserved residue(s) required for the propagation of feature annotation.</text>
</comment>
<comment type="PTM">
    <text evidence="3">4'-phosphopantetheine is transferred from CoA to a specific serine of apo-ACP by AcpS. This modification is essential for activity because fatty acids are bound in thioester linkage to the sulfhydryl of the prosthetic group.</text>
</comment>
<comment type="pathway">
    <text evidence="3">Lipid metabolism; fatty acid biosynthesis.</text>
</comment>
<dbReference type="InterPro" id="IPR003231">
    <property type="entry name" value="ACP"/>
</dbReference>
<dbReference type="SUPFAM" id="SSF47336">
    <property type="entry name" value="ACP-like"/>
    <property type="match status" value="1"/>
</dbReference>
<dbReference type="InterPro" id="IPR036736">
    <property type="entry name" value="ACP-like_sf"/>
</dbReference>
<evidence type="ECO:0000313" key="6">
    <source>
        <dbReference type="Proteomes" id="UP000231388"/>
    </source>
</evidence>
<organism evidence="5 6">
    <name type="scientific">candidate division WWE3 bacterium CG23_combo_of_CG06-09_8_20_14_all_40_14</name>
    <dbReference type="NCBI Taxonomy" id="1975095"/>
    <lineage>
        <taxon>Bacteria</taxon>
        <taxon>Katanobacteria</taxon>
    </lineage>
</organism>
<dbReference type="PROSITE" id="PS50075">
    <property type="entry name" value="CARRIER"/>
    <property type="match status" value="1"/>
</dbReference>
<dbReference type="Pfam" id="PF00550">
    <property type="entry name" value="PP-binding"/>
    <property type="match status" value="1"/>
</dbReference>
<evidence type="ECO:0000313" key="5">
    <source>
        <dbReference type="EMBL" id="PIP04649.1"/>
    </source>
</evidence>
<dbReference type="HAMAP" id="MF_01217">
    <property type="entry name" value="Acyl_carrier"/>
    <property type="match status" value="1"/>
</dbReference>
<dbReference type="GO" id="GO:0005737">
    <property type="term" value="C:cytoplasm"/>
    <property type="evidence" value="ECO:0007669"/>
    <property type="project" value="UniProtKB-SubCell"/>
</dbReference>
<name>A0A2G9XCF8_UNCKA</name>
<protein>
    <recommendedName>
        <fullName evidence="3">Acyl carrier protein</fullName>
        <shortName evidence="3">ACP</shortName>
    </recommendedName>
</protein>
<keyword evidence="3" id="KW-0444">Lipid biosynthesis</keyword>
<gene>
    <name evidence="3" type="primary">acpP</name>
    <name evidence="5" type="ORF">COX53_01400</name>
</gene>
<evidence type="ECO:0000256" key="2">
    <source>
        <dbReference type="ARBA" id="ARBA00022553"/>
    </source>
</evidence>
<keyword evidence="1 3" id="KW-0596">Phosphopantetheine</keyword>
<evidence type="ECO:0000256" key="1">
    <source>
        <dbReference type="ARBA" id="ARBA00022450"/>
    </source>
</evidence>
<keyword evidence="2 3" id="KW-0597">Phosphoprotein</keyword>
<evidence type="ECO:0000256" key="3">
    <source>
        <dbReference type="HAMAP-Rule" id="MF_01217"/>
    </source>
</evidence>
<feature type="domain" description="Carrier" evidence="4">
    <location>
        <begin position="2"/>
        <end position="80"/>
    </location>
</feature>
<keyword evidence="3" id="KW-0276">Fatty acid metabolism</keyword>
<sequence length="80" mass="9349">MKETKQLLKDLKNLISKETGVSREEIALNSHFEEDLNIDTFEFANLMISVEEVFNVEINPEDIEKIKTVQNLLHFLEDNL</sequence>
<keyword evidence="3" id="KW-0275">Fatty acid biosynthesis</keyword>
<keyword evidence="3" id="KW-0443">Lipid metabolism</keyword>
<dbReference type="AlphaFoldDB" id="A0A2G9XCF8"/>